<accession>A0A919FGZ0</accession>
<keyword evidence="3" id="KW-1185">Reference proteome</keyword>
<dbReference type="GO" id="GO:0010420">
    <property type="term" value="F:polyprenyldihydroxybenzoate methyltransferase activity"/>
    <property type="evidence" value="ECO:0007669"/>
    <property type="project" value="TreeGrafter"/>
</dbReference>
<organism evidence="2 3">
    <name type="scientific">Promicromonospora soli</name>
    <dbReference type="NCBI Taxonomy" id="2035533"/>
    <lineage>
        <taxon>Bacteria</taxon>
        <taxon>Bacillati</taxon>
        <taxon>Actinomycetota</taxon>
        <taxon>Actinomycetes</taxon>
        <taxon>Micrococcales</taxon>
        <taxon>Promicromonosporaceae</taxon>
        <taxon>Promicromonospora</taxon>
    </lineage>
</organism>
<dbReference type="EMBL" id="BNAS01000001">
    <property type="protein sequence ID" value="GHH65113.1"/>
    <property type="molecule type" value="Genomic_DNA"/>
</dbReference>
<comment type="caution">
    <text evidence="2">The sequence shown here is derived from an EMBL/GenBank/DDBJ whole genome shotgun (WGS) entry which is preliminary data.</text>
</comment>
<dbReference type="PANTHER" id="PTHR43464:SF23">
    <property type="entry name" value="JUVENILE HORMONE ACID O-METHYLTRANSFERASE"/>
    <property type="match status" value="1"/>
</dbReference>
<dbReference type="AlphaFoldDB" id="A0A919FGZ0"/>
<reference evidence="2" key="1">
    <citation type="journal article" date="2014" name="Int. J. Syst. Evol. Microbiol.">
        <title>Complete genome sequence of Corynebacterium casei LMG S-19264T (=DSM 44701T), isolated from a smear-ripened cheese.</title>
        <authorList>
            <consortium name="US DOE Joint Genome Institute (JGI-PGF)"/>
            <person name="Walter F."/>
            <person name="Albersmeier A."/>
            <person name="Kalinowski J."/>
            <person name="Ruckert C."/>
        </authorList>
    </citation>
    <scope>NUCLEOTIDE SEQUENCE</scope>
    <source>
        <strain evidence="2">CGMCC 4.7398</strain>
    </source>
</reference>
<sequence>MAAPSAVPTLIPAVSSAPPDLLSILDINRAAYDILARTYKGTAAVRQENAKKWLIQRLPEITTAGQRTALDVGCADGTHSRVLSALGYTVTGVDFSAQMISAARELTDDPTLPNKPSLLHGEFLAGRYVDEDGTRARIDGARFDLVLATAFVHLFPPDADDDAVRKVLSHVAPGGTALLSTTAAMSNRRGLELKVGAGGQVARRWRNHYTLEYFVWLVREAARDVFGVKVPVRPWVVVDPDSEGKLWVDVVVTRPA</sequence>
<dbReference type="PANTHER" id="PTHR43464">
    <property type="entry name" value="METHYLTRANSFERASE"/>
    <property type="match status" value="1"/>
</dbReference>
<name>A0A919FGZ0_9MICO</name>
<dbReference type="SUPFAM" id="SSF53335">
    <property type="entry name" value="S-adenosyl-L-methionine-dependent methyltransferases"/>
    <property type="match status" value="1"/>
</dbReference>
<dbReference type="Proteomes" id="UP000627369">
    <property type="component" value="Unassembled WGS sequence"/>
</dbReference>
<reference evidence="2" key="2">
    <citation type="submission" date="2020-09" db="EMBL/GenBank/DDBJ databases">
        <authorList>
            <person name="Sun Q."/>
            <person name="Zhou Y."/>
        </authorList>
    </citation>
    <scope>NUCLEOTIDE SEQUENCE</scope>
    <source>
        <strain evidence="2">CGMCC 4.7398</strain>
    </source>
</reference>
<dbReference type="InterPro" id="IPR041698">
    <property type="entry name" value="Methyltransf_25"/>
</dbReference>
<feature type="domain" description="Methyltransferase" evidence="1">
    <location>
        <begin position="70"/>
        <end position="175"/>
    </location>
</feature>
<gene>
    <name evidence="2" type="ORF">GCM10017772_02760</name>
</gene>
<protein>
    <recommendedName>
        <fullName evidence="1">Methyltransferase domain-containing protein</fullName>
    </recommendedName>
</protein>
<evidence type="ECO:0000313" key="3">
    <source>
        <dbReference type="Proteomes" id="UP000627369"/>
    </source>
</evidence>
<proteinExistence type="predicted"/>
<dbReference type="Pfam" id="PF13649">
    <property type="entry name" value="Methyltransf_25"/>
    <property type="match status" value="1"/>
</dbReference>
<dbReference type="CDD" id="cd02440">
    <property type="entry name" value="AdoMet_MTases"/>
    <property type="match status" value="1"/>
</dbReference>
<dbReference type="InterPro" id="IPR029063">
    <property type="entry name" value="SAM-dependent_MTases_sf"/>
</dbReference>
<evidence type="ECO:0000259" key="1">
    <source>
        <dbReference type="Pfam" id="PF13649"/>
    </source>
</evidence>
<evidence type="ECO:0000313" key="2">
    <source>
        <dbReference type="EMBL" id="GHH65113.1"/>
    </source>
</evidence>
<dbReference type="Gene3D" id="3.40.50.150">
    <property type="entry name" value="Vaccinia Virus protein VP39"/>
    <property type="match status" value="1"/>
</dbReference>